<comment type="caution">
    <text evidence="2">The sequence shown here is derived from an EMBL/GenBank/DDBJ whole genome shotgun (WGS) entry which is preliminary data.</text>
</comment>
<feature type="domain" description="DUF2314" evidence="1">
    <location>
        <begin position="81"/>
        <end position="138"/>
    </location>
</feature>
<protein>
    <recommendedName>
        <fullName evidence="1">DUF2314 domain-containing protein</fullName>
    </recommendedName>
</protein>
<dbReference type="InterPro" id="IPR018756">
    <property type="entry name" value="DUF2314"/>
</dbReference>
<organism evidence="2 3">
    <name type="scientific">Hymenobacter fastidiosus</name>
    <dbReference type="NCBI Taxonomy" id="486264"/>
    <lineage>
        <taxon>Bacteria</taxon>
        <taxon>Pseudomonadati</taxon>
        <taxon>Bacteroidota</taxon>
        <taxon>Cytophagia</taxon>
        <taxon>Cytophagales</taxon>
        <taxon>Hymenobacteraceae</taxon>
        <taxon>Hymenobacter</taxon>
    </lineage>
</organism>
<name>A0ABP7RWM2_9BACT</name>
<evidence type="ECO:0000313" key="3">
    <source>
        <dbReference type="Proteomes" id="UP001500567"/>
    </source>
</evidence>
<dbReference type="Pfam" id="PF10077">
    <property type="entry name" value="DUF2314"/>
    <property type="match status" value="1"/>
</dbReference>
<evidence type="ECO:0000259" key="1">
    <source>
        <dbReference type="Pfam" id="PF10077"/>
    </source>
</evidence>
<dbReference type="EMBL" id="BAABDJ010000007">
    <property type="protein sequence ID" value="GAA4003307.1"/>
    <property type="molecule type" value="Genomic_DNA"/>
</dbReference>
<keyword evidence="3" id="KW-1185">Reference proteome</keyword>
<accession>A0ABP7RWM2</accession>
<gene>
    <name evidence="2" type="ORF">GCM10022408_13570</name>
</gene>
<proteinExistence type="predicted"/>
<reference evidence="3" key="1">
    <citation type="journal article" date="2019" name="Int. J. Syst. Evol. Microbiol.">
        <title>The Global Catalogue of Microorganisms (GCM) 10K type strain sequencing project: providing services to taxonomists for standard genome sequencing and annotation.</title>
        <authorList>
            <consortium name="The Broad Institute Genomics Platform"/>
            <consortium name="The Broad Institute Genome Sequencing Center for Infectious Disease"/>
            <person name="Wu L."/>
            <person name="Ma J."/>
        </authorList>
    </citation>
    <scope>NUCLEOTIDE SEQUENCE [LARGE SCALE GENOMIC DNA]</scope>
    <source>
        <strain evidence="3">JCM 17224</strain>
    </source>
</reference>
<dbReference type="Proteomes" id="UP001500567">
    <property type="component" value="Unassembled WGS sequence"/>
</dbReference>
<evidence type="ECO:0000313" key="2">
    <source>
        <dbReference type="EMBL" id="GAA4003307.1"/>
    </source>
</evidence>
<sequence>MFLLGAVGATQAQQARPDKSAIIATPVEASSVDAAQSMQLFDQLIAAPVREARRTLPQAQQRYQAGLQPGETFYLTTRLVDPDGTFEQVFVRVQQWEGAYVQGTIANALETVKSYAAGQEIEFTTNAVLDWTLVRANGAEEGNFVGKFLAIQHHLDTLDR</sequence>